<comment type="caution">
    <text evidence="3">The sequence shown here is derived from an EMBL/GenBank/DDBJ whole genome shotgun (WGS) entry which is preliminary data.</text>
</comment>
<evidence type="ECO:0000256" key="1">
    <source>
        <dbReference type="SAM" id="MobiDB-lite"/>
    </source>
</evidence>
<keyword evidence="2" id="KW-0812">Transmembrane</keyword>
<reference evidence="3 4" key="1">
    <citation type="journal article" date="2019" name="Int. J. Syst. Evol. Microbiol.">
        <title>The Global Catalogue of Microorganisms (GCM) 10K type strain sequencing project: providing services to taxonomists for standard genome sequencing and annotation.</title>
        <authorList>
            <consortium name="The Broad Institute Genomics Platform"/>
            <consortium name="The Broad Institute Genome Sequencing Center for Infectious Disease"/>
            <person name="Wu L."/>
            <person name="Ma J."/>
        </authorList>
    </citation>
    <scope>NUCLEOTIDE SEQUENCE [LARGE SCALE GENOMIC DNA]</scope>
    <source>
        <strain evidence="3 4">CGMCC 1.12689</strain>
    </source>
</reference>
<dbReference type="Proteomes" id="UP001597185">
    <property type="component" value="Unassembled WGS sequence"/>
</dbReference>
<protein>
    <recommendedName>
        <fullName evidence="5">PGF-CTERM sorting domain-containing protein</fullName>
    </recommendedName>
</protein>
<evidence type="ECO:0008006" key="5">
    <source>
        <dbReference type="Google" id="ProtNLM"/>
    </source>
</evidence>
<dbReference type="RefSeq" id="WP_256416799.1">
    <property type="nucleotide sequence ID" value="NZ_JANHDL010000001.1"/>
</dbReference>
<proteinExistence type="predicted"/>
<feature type="region of interest" description="Disordered" evidence="1">
    <location>
        <begin position="1"/>
        <end position="23"/>
    </location>
</feature>
<sequence length="567" mass="60276">MNSKPPSRPRRYTDAPASQARRSGVTSSQIAVWSVCLAISILLASAGPLVAVAAGQQDSGPQIDIAIDGEPVADGGERIVQSDPTANITVASNTSIDLIEIRVDGEIRHSYRPENRSFSRAVPLELGLNDNDVEIIADAERVATFEATVTKRTGAPRVKYTSPFTTTVKGGPPDETTVPTGEVTIAGSLHTVSTVDRVTIERTFTYDLDNDENETDRDMYRIEDPGEEFSQDLRLGVGENDIVMRYVDAAGKTNTDEFTLVVDDETAPKMELDVPNVSYSDSARIRGSVSDETKLDRVTLERVDADGSQVLLTETDPGPDAERLNVTVDTRVALHHTDEPNEFRLVAEDTAGNTNEREFAIEHDPDPQVSVSVRETNTTAETVRLAGNITDADVTRVTLETIDTDSGERLDIVRAHETAGPVESVTFDRTLTAAPGRTVANLLVTHDGGAQYTESITPRVDESTESTTESEDGDEDNAGGETEGDGDVGDGTGDATTSMETPETGDGNTGSSSGTTDESAQNPDKNGDDGGDGSDSGPPLFPFGVGTREALGGVVVVGSVYVLGLRV</sequence>
<keyword evidence="2" id="KW-0472">Membrane</keyword>
<evidence type="ECO:0000256" key="2">
    <source>
        <dbReference type="SAM" id="Phobius"/>
    </source>
</evidence>
<name>A0ABD6BZG6_9EURY</name>
<dbReference type="AlphaFoldDB" id="A0ABD6BZG6"/>
<organism evidence="3 4">
    <name type="scientific">Halorubrum laminariae</name>
    <dbReference type="NCBI Taxonomy" id="1433523"/>
    <lineage>
        <taxon>Archaea</taxon>
        <taxon>Methanobacteriati</taxon>
        <taxon>Methanobacteriota</taxon>
        <taxon>Stenosarchaea group</taxon>
        <taxon>Halobacteria</taxon>
        <taxon>Halobacteriales</taxon>
        <taxon>Haloferacaceae</taxon>
        <taxon>Halorubrum</taxon>
    </lineage>
</organism>
<dbReference type="EMBL" id="JBHUDB010000004">
    <property type="protein sequence ID" value="MFD1570537.1"/>
    <property type="molecule type" value="Genomic_DNA"/>
</dbReference>
<gene>
    <name evidence="3" type="ORF">ACFR9T_08040</name>
</gene>
<keyword evidence="4" id="KW-1185">Reference proteome</keyword>
<evidence type="ECO:0000313" key="3">
    <source>
        <dbReference type="EMBL" id="MFD1570537.1"/>
    </source>
</evidence>
<feature type="region of interest" description="Disordered" evidence="1">
    <location>
        <begin position="445"/>
        <end position="541"/>
    </location>
</feature>
<feature type="compositionally biased region" description="Acidic residues" evidence="1">
    <location>
        <begin position="468"/>
        <end position="488"/>
    </location>
</feature>
<keyword evidence="2" id="KW-1133">Transmembrane helix</keyword>
<feature type="compositionally biased region" description="Low complexity" evidence="1">
    <location>
        <begin position="504"/>
        <end position="519"/>
    </location>
</feature>
<feature type="transmembrane region" description="Helical" evidence="2">
    <location>
        <begin position="30"/>
        <end position="54"/>
    </location>
</feature>
<evidence type="ECO:0000313" key="4">
    <source>
        <dbReference type="Proteomes" id="UP001597185"/>
    </source>
</evidence>
<accession>A0ABD6BZG6</accession>